<protein>
    <recommendedName>
        <fullName evidence="3">Proteasome assembly chaperone 2</fullName>
    </recommendedName>
</protein>
<proteinExistence type="predicted"/>
<name>A0A1Y1VHA7_9FUNG</name>
<dbReference type="Proteomes" id="UP000193719">
    <property type="component" value="Unassembled WGS sequence"/>
</dbReference>
<dbReference type="EMBL" id="MCFH01000008">
    <property type="protein sequence ID" value="ORX56108.1"/>
    <property type="molecule type" value="Genomic_DNA"/>
</dbReference>
<keyword evidence="2" id="KW-1185">Reference proteome</keyword>
<reference evidence="1 2" key="1">
    <citation type="submission" date="2016-08" db="EMBL/GenBank/DDBJ databases">
        <title>Genomes of anaerobic fungi encode conserved fungal cellulosomes for biomass hydrolysis.</title>
        <authorList>
            <consortium name="DOE Joint Genome Institute"/>
            <person name="Haitjema C.H."/>
            <person name="Gilmore S.P."/>
            <person name="Henske J.K."/>
            <person name="Solomon K.V."/>
            <person name="De Groot R."/>
            <person name="Kuo A."/>
            <person name="Mondo S.J."/>
            <person name="Salamov A.A."/>
            <person name="Labutti K."/>
            <person name="Zhao Z."/>
            <person name="Chiniquy J."/>
            <person name="Barry K."/>
            <person name="Brewer H.M."/>
            <person name="Purvine S.O."/>
            <person name="Wright A.T."/>
            <person name="Boxma B."/>
            <person name="Van Alen T."/>
            <person name="Hackstein J.H."/>
            <person name="Baker S.E."/>
            <person name="Grigoriev I.V."/>
            <person name="O'Malley M.A."/>
        </authorList>
    </citation>
    <scope>NUCLEOTIDE SEQUENCE [LARGE SCALE GENOMIC DNA]</scope>
    <source>
        <strain evidence="2">finn</strain>
    </source>
</reference>
<accession>A0A1Y1VHA7</accession>
<comment type="caution">
    <text evidence="1">The sequence shown here is derived from an EMBL/GenBank/DDBJ whole genome shotgun (WGS) entry which is preliminary data.</text>
</comment>
<sequence length="149" mass="16832">YSLITITARLPEYTNALLSKSLINLFIENSVESVIIVSSLDTNIPSDKKIYGYSTSGKLMVPNVEILDDDLQLNNSFLNTLKILLNIKNIPTIYLVCLGKKIYKDTQLEEQNLKLMKDVLNSITGLTFKNTKPQLSDSLTQKTEELLYI</sequence>
<feature type="non-terminal residue" evidence="1">
    <location>
        <position position="1"/>
    </location>
</feature>
<evidence type="ECO:0008006" key="3">
    <source>
        <dbReference type="Google" id="ProtNLM"/>
    </source>
</evidence>
<evidence type="ECO:0000313" key="1">
    <source>
        <dbReference type="EMBL" id="ORX56108.1"/>
    </source>
</evidence>
<reference evidence="1 2" key="2">
    <citation type="submission" date="2016-08" db="EMBL/GenBank/DDBJ databases">
        <title>Pervasive Adenine N6-methylation of Active Genes in Fungi.</title>
        <authorList>
            <consortium name="DOE Joint Genome Institute"/>
            <person name="Mondo S.J."/>
            <person name="Dannebaum R.O."/>
            <person name="Kuo R.C."/>
            <person name="Labutti K."/>
            <person name="Haridas S."/>
            <person name="Kuo A."/>
            <person name="Salamov A."/>
            <person name="Ahrendt S.R."/>
            <person name="Lipzen A."/>
            <person name="Sullivan W."/>
            <person name="Andreopoulos W.B."/>
            <person name="Clum A."/>
            <person name="Lindquist E."/>
            <person name="Daum C."/>
            <person name="Ramamoorthy G.K."/>
            <person name="Gryganskyi A."/>
            <person name="Culley D."/>
            <person name="Magnuson J.K."/>
            <person name="James T.Y."/>
            <person name="O'Malley M.A."/>
            <person name="Stajich J.E."/>
            <person name="Spatafora J.W."/>
            <person name="Visel A."/>
            <person name="Grigoriev I.V."/>
        </authorList>
    </citation>
    <scope>NUCLEOTIDE SEQUENCE [LARGE SCALE GENOMIC DNA]</scope>
    <source>
        <strain evidence="2">finn</strain>
    </source>
</reference>
<dbReference type="OrthoDB" id="10298991at2759"/>
<evidence type="ECO:0000313" key="2">
    <source>
        <dbReference type="Proteomes" id="UP000193719"/>
    </source>
</evidence>
<organism evidence="1 2">
    <name type="scientific">Piromyces finnis</name>
    <dbReference type="NCBI Taxonomy" id="1754191"/>
    <lineage>
        <taxon>Eukaryota</taxon>
        <taxon>Fungi</taxon>
        <taxon>Fungi incertae sedis</taxon>
        <taxon>Chytridiomycota</taxon>
        <taxon>Chytridiomycota incertae sedis</taxon>
        <taxon>Neocallimastigomycetes</taxon>
        <taxon>Neocallimastigales</taxon>
        <taxon>Neocallimastigaceae</taxon>
        <taxon>Piromyces</taxon>
    </lineage>
</organism>
<gene>
    <name evidence="1" type="ORF">BCR36DRAFT_280538</name>
</gene>
<dbReference type="AlphaFoldDB" id="A0A1Y1VHA7"/>